<dbReference type="RefSeq" id="XP_002483635.1">
    <property type="nucleotide sequence ID" value="XM_002483590.1"/>
</dbReference>
<evidence type="ECO:0000256" key="2">
    <source>
        <dbReference type="ARBA" id="ARBA00023242"/>
    </source>
</evidence>
<keyword evidence="6" id="KW-1185">Reference proteome</keyword>
<dbReference type="GeneID" id="8106234"/>
<dbReference type="Pfam" id="PF00730">
    <property type="entry name" value="HhH-GPD"/>
    <property type="match status" value="1"/>
</dbReference>
<feature type="compositionally biased region" description="Basic and acidic residues" evidence="3">
    <location>
        <begin position="156"/>
        <end position="165"/>
    </location>
</feature>
<proteinExistence type="predicted"/>
<dbReference type="GO" id="GO:0003824">
    <property type="term" value="F:catalytic activity"/>
    <property type="evidence" value="ECO:0007669"/>
    <property type="project" value="InterPro"/>
</dbReference>
<dbReference type="InParanoid" id="B8MHS1"/>
<organism evidence="5 6">
    <name type="scientific">Talaromyces stipitatus (strain ATCC 10500 / CBS 375.48 / QM 6759 / NRRL 1006)</name>
    <name type="common">Penicillium stipitatum</name>
    <dbReference type="NCBI Taxonomy" id="441959"/>
    <lineage>
        <taxon>Eukaryota</taxon>
        <taxon>Fungi</taxon>
        <taxon>Dikarya</taxon>
        <taxon>Ascomycota</taxon>
        <taxon>Pezizomycotina</taxon>
        <taxon>Eurotiomycetes</taxon>
        <taxon>Eurotiomycetidae</taxon>
        <taxon>Eurotiales</taxon>
        <taxon>Trichocomaceae</taxon>
        <taxon>Talaromyces</taxon>
        <taxon>Talaromyces sect. Talaromyces</taxon>
    </lineage>
</organism>
<dbReference type="OrthoDB" id="10265068at2759"/>
<accession>B8MHS1</accession>
<dbReference type="InterPro" id="IPR003265">
    <property type="entry name" value="HhH-GPD_domain"/>
</dbReference>
<dbReference type="HOGENOM" id="CLU_053907_2_0_1"/>
<dbReference type="VEuPathDB" id="FungiDB:TSTA_014920"/>
<evidence type="ECO:0000259" key="4">
    <source>
        <dbReference type="Pfam" id="PF00730"/>
    </source>
</evidence>
<dbReference type="eggNOG" id="KOG4161">
    <property type="taxonomic scope" value="Eukaryota"/>
</dbReference>
<sequence>MPGCNVTTKKTSKTSSYFVRSRGKKSTSGNGDLLQTWGQVKKRKPRNDEVKKLKSTICTLDEESLGAGSSTCQGVVFGSETCEDLTAQTELHDGAIKMDSMDHGDTTVDAHVLTEQVILRPTINTAAVDGRGDILHNSNGDITNGALTQISQVSQPEEHQEENRQQKRAKSQRKQPPKLSPYFPRPLPLIETSCLPFPSVSAPTFGLIQEQLALSPFRLLIATIFLNRTRGPVAIPVLFKLFDFYPTIEDMAAANHEDIVHIIRGLGFQNQRATKFIALARKWLDSPPERGKRYRKLNYPCKKAGTDIAADEVVPDEDDGERSDRRVAWEIAHLPGIGAYAIDSWRIFCRDRLRYGSESPSASYEPEWKRVFPQDKELRAYVSWKWLSEGWVWNCENGSRTKADSELMKRAERGGVAFEGGDGHLVVLNIRPSSGGSVEERDGCPVLEERSWFVTNYLLI</sequence>
<dbReference type="AlphaFoldDB" id="B8MHS1"/>
<feature type="compositionally biased region" description="Basic residues" evidence="3">
    <location>
        <begin position="166"/>
        <end position="176"/>
    </location>
</feature>
<protein>
    <submittedName>
        <fullName evidence="5">Pre-mRNA splicing factor, putative</fullName>
    </submittedName>
</protein>
<comment type="subcellular location">
    <subcellularLocation>
        <location evidence="1">Nucleus</location>
    </subcellularLocation>
</comment>
<dbReference type="Gene3D" id="1.10.340.30">
    <property type="entry name" value="Hypothetical protein, domain 2"/>
    <property type="match status" value="1"/>
</dbReference>
<dbReference type="PANTHER" id="PTHR15074">
    <property type="entry name" value="METHYL-CPG-BINDING PROTEIN"/>
    <property type="match status" value="1"/>
</dbReference>
<feature type="region of interest" description="Disordered" evidence="3">
    <location>
        <begin position="153"/>
        <end position="182"/>
    </location>
</feature>
<dbReference type="PhylomeDB" id="B8MHS1"/>
<dbReference type="InterPro" id="IPR011257">
    <property type="entry name" value="DNA_glycosylase"/>
</dbReference>
<evidence type="ECO:0000313" key="5">
    <source>
        <dbReference type="EMBL" id="EED16401.1"/>
    </source>
</evidence>
<evidence type="ECO:0000256" key="1">
    <source>
        <dbReference type="ARBA" id="ARBA00004123"/>
    </source>
</evidence>
<dbReference type="SUPFAM" id="SSF48150">
    <property type="entry name" value="DNA-glycosylase"/>
    <property type="match status" value="1"/>
</dbReference>
<dbReference type="GO" id="GO:0003677">
    <property type="term" value="F:DNA binding"/>
    <property type="evidence" value="ECO:0007669"/>
    <property type="project" value="InterPro"/>
</dbReference>
<dbReference type="InterPro" id="IPR045138">
    <property type="entry name" value="MeCP2/MBD4"/>
</dbReference>
<name>B8MHS1_TALSN</name>
<dbReference type="STRING" id="441959.B8MHS1"/>
<keyword evidence="2" id="KW-0539">Nucleus</keyword>
<dbReference type="PANTHER" id="PTHR15074:SF0">
    <property type="entry name" value="METHYL-CPG-BINDING DOMAIN PROTEIN 4-LIKE PROTEIN"/>
    <property type="match status" value="1"/>
</dbReference>
<evidence type="ECO:0000313" key="6">
    <source>
        <dbReference type="Proteomes" id="UP000001745"/>
    </source>
</evidence>
<gene>
    <name evidence="5" type="ORF">TSTA_014920</name>
</gene>
<feature type="domain" description="HhH-GPD" evidence="4">
    <location>
        <begin position="221"/>
        <end position="302"/>
    </location>
</feature>
<dbReference type="GO" id="GO:0005634">
    <property type="term" value="C:nucleus"/>
    <property type="evidence" value="ECO:0007669"/>
    <property type="project" value="UniProtKB-SubCell"/>
</dbReference>
<dbReference type="GO" id="GO:0006285">
    <property type="term" value="P:base-excision repair, AP site formation"/>
    <property type="evidence" value="ECO:0007669"/>
    <property type="project" value="UniProtKB-ARBA"/>
</dbReference>
<reference evidence="6" key="1">
    <citation type="journal article" date="2015" name="Genome Announc.">
        <title>Genome sequence of the AIDS-associated pathogen Penicillium marneffei (ATCC18224) and its near taxonomic relative Talaromyces stipitatus (ATCC10500).</title>
        <authorList>
            <person name="Nierman W.C."/>
            <person name="Fedorova-Abrams N.D."/>
            <person name="Andrianopoulos A."/>
        </authorList>
    </citation>
    <scope>NUCLEOTIDE SEQUENCE [LARGE SCALE GENOMIC DNA]</scope>
    <source>
        <strain evidence="6">ATCC 10500 / CBS 375.48 / QM 6759 / NRRL 1006</strain>
    </source>
</reference>
<evidence type="ECO:0000256" key="3">
    <source>
        <dbReference type="SAM" id="MobiDB-lite"/>
    </source>
</evidence>
<dbReference type="EMBL" id="EQ962656">
    <property type="protein sequence ID" value="EED16401.1"/>
    <property type="molecule type" value="Genomic_DNA"/>
</dbReference>
<dbReference type="Proteomes" id="UP000001745">
    <property type="component" value="Unassembled WGS sequence"/>
</dbReference>